<reference evidence="2" key="1">
    <citation type="submission" date="2016-10" db="EMBL/GenBank/DDBJ databases">
        <authorList>
            <person name="Varghese N."/>
            <person name="Submissions S."/>
        </authorList>
    </citation>
    <scope>NUCLEOTIDE SEQUENCE [LARGE SCALE GENOMIC DNA]</scope>
    <source>
        <strain evidence="2">DSM 45405</strain>
    </source>
</reference>
<proteinExistence type="predicted"/>
<protein>
    <submittedName>
        <fullName evidence="1">Uncharacterized protein</fullName>
    </submittedName>
</protein>
<dbReference type="Proteomes" id="UP000182915">
    <property type="component" value="Chromosome I"/>
</dbReference>
<dbReference type="RefSeq" id="WP_083410151.1">
    <property type="nucleotide sequence ID" value="NZ_LT629971.1"/>
</dbReference>
<keyword evidence="2" id="KW-1185">Reference proteome</keyword>
<dbReference type="STRING" id="370526.SAMN04489835_5799"/>
<dbReference type="AlphaFoldDB" id="A0A1H6LVA9"/>
<sequence>MEDPSVVAARLTATAKDVTEQAKKIAQEAIADTADPDNVTAAKLIGSYMKMVDLALTGGVQATKHVLGVDTPSTSADADAAEGRRLVADAMEAITRRMLRQSSVVAQETADLLDKKPASPNVWAQAMVKLADITMLGATELAETALIGPAPFEREPARSDPYQVGGKGPRTLVVKAPGLMRPGTADAVPAANLKFMAPIDATTGRELVGGVLASTDDEFYLIANPAGMISGIYIGTVDVKAADGSVLQSIAVELPL</sequence>
<name>A0A1H6LVA9_MYCRU</name>
<evidence type="ECO:0000313" key="1">
    <source>
        <dbReference type="EMBL" id="SEH92738.1"/>
    </source>
</evidence>
<accession>A0A1H6LVA9</accession>
<gene>
    <name evidence="1" type="ORF">SAMN04489835_5799</name>
</gene>
<organism evidence="1 2">
    <name type="scientific">Mycolicibacterium rutilum</name>
    <name type="common">Mycobacterium rutilum</name>
    <dbReference type="NCBI Taxonomy" id="370526"/>
    <lineage>
        <taxon>Bacteria</taxon>
        <taxon>Bacillati</taxon>
        <taxon>Actinomycetota</taxon>
        <taxon>Actinomycetes</taxon>
        <taxon>Mycobacteriales</taxon>
        <taxon>Mycobacteriaceae</taxon>
        <taxon>Mycolicibacterium</taxon>
    </lineage>
</organism>
<dbReference type="OrthoDB" id="4617601at2"/>
<evidence type="ECO:0000313" key="2">
    <source>
        <dbReference type="Proteomes" id="UP000182915"/>
    </source>
</evidence>
<dbReference type="EMBL" id="LT629971">
    <property type="protein sequence ID" value="SEH92738.1"/>
    <property type="molecule type" value="Genomic_DNA"/>
</dbReference>